<evidence type="ECO:0000313" key="1">
    <source>
        <dbReference type="EMBL" id="MBA4538511.1"/>
    </source>
</evidence>
<accession>A0A6B3W618</accession>
<protein>
    <submittedName>
        <fullName evidence="2">Uncharacterized protein</fullName>
    </submittedName>
</protein>
<dbReference type="AlphaFoldDB" id="A0A6B3W618"/>
<dbReference type="EMBL" id="JAAIWN010000051">
    <property type="protein sequence ID" value="NEY82874.1"/>
    <property type="molecule type" value="Genomic_DNA"/>
</dbReference>
<dbReference type="Proteomes" id="UP000472971">
    <property type="component" value="Unassembled WGS sequence"/>
</dbReference>
<comment type="caution">
    <text evidence="2">The sequence shown here is derived from an EMBL/GenBank/DDBJ whole genome shotgun (WGS) entry which is preliminary data.</text>
</comment>
<evidence type="ECO:0000313" key="3">
    <source>
        <dbReference type="Proteomes" id="UP000472971"/>
    </source>
</evidence>
<sequence length="66" mass="7828">MNKPRAKMGQYVYRTTTDDHSNCEFFLELYDYSPDLACNNEPIKVITNFDELLTFITDDYDENFSN</sequence>
<evidence type="ECO:0000313" key="4">
    <source>
        <dbReference type="Proteomes" id="UP000570010"/>
    </source>
</evidence>
<gene>
    <name evidence="2" type="ORF">G4D64_15530</name>
    <name evidence="1" type="ORF">H1Z61_15575</name>
</gene>
<proteinExistence type="predicted"/>
<name>A0A6B3W618_9BACI</name>
<dbReference type="Proteomes" id="UP000570010">
    <property type="component" value="Unassembled WGS sequence"/>
</dbReference>
<dbReference type="RefSeq" id="WP_163243272.1">
    <property type="nucleotide sequence ID" value="NZ_CP082780.1"/>
</dbReference>
<dbReference type="EMBL" id="JACEIO010000049">
    <property type="protein sequence ID" value="MBA4538511.1"/>
    <property type="molecule type" value="Genomic_DNA"/>
</dbReference>
<organism evidence="2 3">
    <name type="scientific">Bacillus aquiflavi</name>
    <dbReference type="NCBI Taxonomy" id="2672567"/>
    <lineage>
        <taxon>Bacteria</taxon>
        <taxon>Bacillati</taxon>
        <taxon>Bacillota</taxon>
        <taxon>Bacilli</taxon>
        <taxon>Bacillales</taxon>
        <taxon>Bacillaceae</taxon>
        <taxon>Bacillus</taxon>
    </lineage>
</organism>
<reference evidence="1 4" key="2">
    <citation type="submission" date="2020-07" db="EMBL/GenBank/DDBJ databases">
        <authorList>
            <person name="Feng H."/>
        </authorList>
    </citation>
    <scope>NUCLEOTIDE SEQUENCE [LARGE SCALE GENOMIC DNA]</scope>
    <source>
        <strain evidence="1">S-12</strain>
        <strain evidence="4">s-12</strain>
    </source>
</reference>
<reference evidence="2 3" key="1">
    <citation type="submission" date="2020-02" db="EMBL/GenBank/DDBJ databases">
        <title>Bacillus aquiflavi sp. nov., isolated from yellow water of strong flavor Chinese baijiu in Yibin region of China.</title>
        <authorList>
            <person name="Xie J."/>
        </authorList>
    </citation>
    <scope>NUCLEOTIDE SEQUENCE [LARGE SCALE GENOMIC DNA]</scope>
    <source>
        <strain evidence="2 3">3H-10</strain>
    </source>
</reference>
<evidence type="ECO:0000313" key="2">
    <source>
        <dbReference type="EMBL" id="NEY82874.1"/>
    </source>
</evidence>
<keyword evidence="3" id="KW-1185">Reference proteome</keyword>